<name>A0AAD5LPJ3_PYTIN</name>
<dbReference type="Proteomes" id="UP001209570">
    <property type="component" value="Unassembled WGS sequence"/>
</dbReference>
<feature type="chain" id="PRO_5042015403" evidence="1">
    <location>
        <begin position="28"/>
        <end position="204"/>
    </location>
</feature>
<dbReference type="AlphaFoldDB" id="A0AAD5LPJ3"/>
<protein>
    <submittedName>
        <fullName evidence="2">Uncharacterized protein</fullName>
    </submittedName>
</protein>
<keyword evidence="3" id="KW-1185">Reference proteome</keyword>
<evidence type="ECO:0000256" key="1">
    <source>
        <dbReference type="SAM" id="SignalP"/>
    </source>
</evidence>
<sequence>MVRHSIVATASLVVLVALCFTSVQVEATSLRREDETWRLLGEATEVVAAPLPPQETSLLWEAAAENNMLQMKPVDKIDGSDAMLVFHDQAIDGLAPHESALVSFDVLSNPNCVVSVCGLLRKWYMGYGEQCWGLKIAPKSSDPAKNGLISGISAAYTAVRPVASKMYLKFDSVNYIDGSKCNYEIIKGTKKITKDPTPNVEMQR</sequence>
<keyword evidence="1" id="KW-0732">Signal</keyword>
<proteinExistence type="predicted"/>
<evidence type="ECO:0000313" key="3">
    <source>
        <dbReference type="Proteomes" id="UP001209570"/>
    </source>
</evidence>
<organism evidence="2 3">
    <name type="scientific">Pythium insidiosum</name>
    <name type="common">Pythiosis disease agent</name>
    <dbReference type="NCBI Taxonomy" id="114742"/>
    <lineage>
        <taxon>Eukaryota</taxon>
        <taxon>Sar</taxon>
        <taxon>Stramenopiles</taxon>
        <taxon>Oomycota</taxon>
        <taxon>Peronosporomycetes</taxon>
        <taxon>Pythiales</taxon>
        <taxon>Pythiaceae</taxon>
        <taxon>Pythium</taxon>
    </lineage>
</organism>
<comment type="caution">
    <text evidence="2">The sequence shown here is derived from an EMBL/GenBank/DDBJ whole genome shotgun (WGS) entry which is preliminary data.</text>
</comment>
<feature type="signal peptide" evidence="1">
    <location>
        <begin position="1"/>
        <end position="27"/>
    </location>
</feature>
<reference evidence="2" key="1">
    <citation type="submission" date="2021-12" db="EMBL/GenBank/DDBJ databases">
        <title>Prjna785345.</title>
        <authorList>
            <person name="Rujirawat T."/>
            <person name="Krajaejun T."/>
        </authorList>
    </citation>
    <scope>NUCLEOTIDE SEQUENCE</scope>
    <source>
        <strain evidence="2">Pi057C3</strain>
    </source>
</reference>
<evidence type="ECO:0000313" key="2">
    <source>
        <dbReference type="EMBL" id="KAJ0405179.1"/>
    </source>
</evidence>
<accession>A0AAD5LPJ3</accession>
<dbReference type="EMBL" id="JAKCXM010000049">
    <property type="protein sequence ID" value="KAJ0405179.1"/>
    <property type="molecule type" value="Genomic_DNA"/>
</dbReference>
<gene>
    <name evidence="2" type="ORF">P43SY_001384</name>
</gene>